<evidence type="ECO:0000313" key="2">
    <source>
        <dbReference type="Proteomes" id="UP000215914"/>
    </source>
</evidence>
<comment type="caution">
    <text evidence="1">The sequence shown here is derived from an EMBL/GenBank/DDBJ whole genome shotgun (WGS) entry which is preliminary data.</text>
</comment>
<evidence type="ECO:0008006" key="3">
    <source>
        <dbReference type="Google" id="ProtNLM"/>
    </source>
</evidence>
<dbReference type="PANTHER" id="PTHR33116:SF78">
    <property type="entry name" value="OS12G0587133 PROTEIN"/>
    <property type="match status" value="1"/>
</dbReference>
<sequence length="150" mass="17373">MLGKTSLVYYKEDGEEDLFVGLPKCCGEDQEYVEHLFVTCGFAQTVCNLVSQWCKLPPIYAFQVRDLLDLHLYVDGSAKTKKVIQAICHMVFWCIWRCQNEAVLNQGQISMQEIMGDVKGLSFLLIKAHPKQLNLDWDIWGSFNVHRVRW</sequence>
<reference evidence="1" key="2">
    <citation type="submission" date="2020-06" db="EMBL/GenBank/DDBJ databases">
        <title>Helianthus annuus Genome sequencing and assembly Release 2.</title>
        <authorList>
            <person name="Gouzy J."/>
            <person name="Langlade N."/>
            <person name="Munos S."/>
        </authorList>
    </citation>
    <scope>NUCLEOTIDE SEQUENCE</scope>
    <source>
        <tissue evidence="1">Leaves</tissue>
    </source>
</reference>
<proteinExistence type="predicted"/>
<dbReference type="EMBL" id="MNCJ02000325">
    <property type="protein sequence ID" value="KAF5787046.1"/>
    <property type="molecule type" value="Genomic_DNA"/>
</dbReference>
<reference evidence="1" key="1">
    <citation type="journal article" date="2017" name="Nature">
        <title>The sunflower genome provides insights into oil metabolism, flowering and Asterid evolution.</title>
        <authorList>
            <person name="Badouin H."/>
            <person name="Gouzy J."/>
            <person name="Grassa C.J."/>
            <person name="Murat F."/>
            <person name="Staton S.E."/>
            <person name="Cottret L."/>
            <person name="Lelandais-Briere C."/>
            <person name="Owens G.L."/>
            <person name="Carrere S."/>
            <person name="Mayjonade B."/>
            <person name="Legrand L."/>
            <person name="Gill N."/>
            <person name="Kane N.C."/>
            <person name="Bowers J.E."/>
            <person name="Hubner S."/>
            <person name="Bellec A."/>
            <person name="Berard A."/>
            <person name="Berges H."/>
            <person name="Blanchet N."/>
            <person name="Boniface M.C."/>
            <person name="Brunel D."/>
            <person name="Catrice O."/>
            <person name="Chaidir N."/>
            <person name="Claudel C."/>
            <person name="Donnadieu C."/>
            <person name="Faraut T."/>
            <person name="Fievet G."/>
            <person name="Helmstetter N."/>
            <person name="King M."/>
            <person name="Knapp S.J."/>
            <person name="Lai Z."/>
            <person name="Le Paslier M.C."/>
            <person name="Lippi Y."/>
            <person name="Lorenzon L."/>
            <person name="Mandel J.R."/>
            <person name="Marage G."/>
            <person name="Marchand G."/>
            <person name="Marquand E."/>
            <person name="Bret-Mestries E."/>
            <person name="Morien E."/>
            <person name="Nambeesan S."/>
            <person name="Nguyen T."/>
            <person name="Pegot-Espagnet P."/>
            <person name="Pouilly N."/>
            <person name="Raftis F."/>
            <person name="Sallet E."/>
            <person name="Schiex T."/>
            <person name="Thomas J."/>
            <person name="Vandecasteele C."/>
            <person name="Vares D."/>
            <person name="Vear F."/>
            <person name="Vautrin S."/>
            <person name="Crespi M."/>
            <person name="Mangin B."/>
            <person name="Burke J.M."/>
            <person name="Salse J."/>
            <person name="Munos S."/>
            <person name="Vincourt P."/>
            <person name="Rieseberg L.H."/>
            <person name="Langlade N.B."/>
        </authorList>
    </citation>
    <scope>NUCLEOTIDE SEQUENCE</scope>
    <source>
        <tissue evidence="1">Leaves</tissue>
    </source>
</reference>
<accession>A0A9K3HYY3</accession>
<keyword evidence="2" id="KW-1185">Reference proteome</keyword>
<evidence type="ECO:0000313" key="1">
    <source>
        <dbReference type="EMBL" id="KAF5787046.1"/>
    </source>
</evidence>
<dbReference type="Proteomes" id="UP000215914">
    <property type="component" value="Unassembled WGS sequence"/>
</dbReference>
<protein>
    <recommendedName>
        <fullName evidence="3">Reverse transcriptase zinc-binding domain-containing protein</fullName>
    </recommendedName>
</protein>
<organism evidence="1 2">
    <name type="scientific">Helianthus annuus</name>
    <name type="common">Common sunflower</name>
    <dbReference type="NCBI Taxonomy" id="4232"/>
    <lineage>
        <taxon>Eukaryota</taxon>
        <taxon>Viridiplantae</taxon>
        <taxon>Streptophyta</taxon>
        <taxon>Embryophyta</taxon>
        <taxon>Tracheophyta</taxon>
        <taxon>Spermatophyta</taxon>
        <taxon>Magnoliopsida</taxon>
        <taxon>eudicotyledons</taxon>
        <taxon>Gunneridae</taxon>
        <taxon>Pentapetalae</taxon>
        <taxon>asterids</taxon>
        <taxon>campanulids</taxon>
        <taxon>Asterales</taxon>
        <taxon>Asteraceae</taxon>
        <taxon>Asteroideae</taxon>
        <taxon>Heliantheae alliance</taxon>
        <taxon>Heliantheae</taxon>
        <taxon>Helianthus</taxon>
    </lineage>
</organism>
<dbReference type="Gramene" id="mRNA:HanXRQr2_Chr10g0448411">
    <property type="protein sequence ID" value="mRNA:HanXRQr2_Chr10g0448411"/>
    <property type="gene ID" value="HanXRQr2_Chr10g0448411"/>
</dbReference>
<gene>
    <name evidence="1" type="ORF">HanXRQr2_Chr10g0448411</name>
</gene>
<dbReference type="AlphaFoldDB" id="A0A9K3HYY3"/>
<name>A0A9K3HYY3_HELAN</name>
<dbReference type="PANTHER" id="PTHR33116">
    <property type="entry name" value="REVERSE TRANSCRIPTASE ZINC-BINDING DOMAIN-CONTAINING PROTEIN-RELATED-RELATED"/>
    <property type="match status" value="1"/>
</dbReference>